<dbReference type="Proteomes" id="UP001434883">
    <property type="component" value="Unassembled WGS sequence"/>
</dbReference>
<sequence>MSAVNEKDLPILKKASAAKLNMHDYAAAAASVETPMETSKSATGTKRQLNTTPTKLPPAKQQATESEVSLAAVLAAIKSLDNKVDDFRKQLQENSEMFACFTLQVEQNTFGIAKCKSTIEN</sequence>
<dbReference type="EMBL" id="JAHRIN010018919">
    <property type="protein sequence ID" value="MEQ2198201.1"/>
    <property type="molecule type" value="Genomic_DNA"/>
</dbReference>
<reference evidence="3 4" key="1">
    <citation type="submission" date="2021-06" db="EMBL/GenBank/DDBJ databases">
        <authorList>
            <person name="Palmer J.M."/>
        </authorList>
    </citation>
    <scope>NUCLEOTIDE SEQUENCE [LARGE SCALE GENOMIC DNA]</scope>
    <source>
        <strain evidence="3 4">XC_2019</strain>
        <tissue evidence="3">Muscle</tissue>
    </source>
</reference>
<proteinExistence type="predicted"/>
<keyword evidence="1" id="KW-0175">Coiled coil</keyword>
<feature type="compositionally biased region" description="Polar residues" evidence="2">
    <location>
        <begin position="36"/>
        <end position="54"/>
    </location>
</feature>
<evidence type="ECO:0000256" key="1">
    <source>
        <dbReference type="SAM" id="Coils"/>
    </source>
</evidence>
<accession>A0ABV0QRY7</accession>
<evidence type="ECO:0000313" key="3">
    <source>
        <dbReference type="EMBL" id="MEQ2198201.1"/>
    </source>
</evidence>
<keyword evidence="4" id="KW-1185">Reference proteome</keyword>
<name>A0ABV0QRY7_9TELE</name>
<organism evidence="3 4">
    <name type="scientific">Xenoophorus captivus</name>
    <dbReference type="NCBI Taxonomy" id="1517983"/>
    <lineage>
        <taxon>Eukaryota</taxon>
        <taxon>Metazoa</taxon>
        <taxon>Chordata</taxon>
        <taxon>Craniata</taxon>
        <taxon>Vertebrata</taxon>
        <taxon>Euteleostomi</taxon>
        <taxon>Actinopterygii</taxon>
        <taxon>Neopterygii</taxon>
        <taxon>Teleostei</taxon>
        <taxon>Neoteleostei</taxon>
        <taxon>Acanthomorphata</taxon>
        <taxon>Ovalentaria</taxon>
        <taxon>Atherinomorphae</taxon>
        <taxon>Cyprinodontiformes</taxon>
        <taxon>Goodeidae</taxon>
        <taxon>Xenoophorus</taxon>
    </lineage>
</organism>
<evidence type="ECO:0000313" key="4">
    <source>
        <dbReference type="Proteomes" id="UP001434883"/>
    </source>
</evidence>
<evidence type="ECO:0000256" key="2">
    <source>
        <dbReference type="SAM" id="MobiDB-lite"/>
    </source>
</evidence>
<protein>
    <submittedName>
        <fullName evidence="3">Uncharacterized protein</fullName>
    </submittedName>
</protein>
<gene>
    <name evidence="3" type="ORF">XENOCAPTIV_009323</name>
</gene>
<feature type="coiled-coil region" evidence="1">
    <location>
        <begin position="70"/>
        <end position="97"/>
    </location>
</feature>
<comment type="caution">
    <text evidence="3">The sequence shown here is derived from an EMBL/GenBank/DDBJ whole genome shotgun (WGS) entry which is preliminary data.</text>
</comment>
<feature type="region of interest" description="Disordered" evidence="2">
    <location>
        <begin position="33"/>
        <end position="62"/>
    </location>
</feature>